<keyword evidence="3" id="KW-1185">Reference proteome</keyword>
<name>A0A8J6IR27_9ALTE</name>
<sequence>MNDKDIYLITKYLLTELERHLVASHKWQIAPLDIHQLNSTAPFSCDVMPFENWLQFIFIPKMHVLVDAKHPLPSNMQLLPMAEQSWAGESNLQALLSVLEQFDLHYAGDNA</sequence>
<dbReference type="Gene3D" id="1.20.1440.40">
    <property type="entry name" value="YqcC-like"/>
    <property type="match status" value="1"/>
</dbReference>
<dbReference type="InterPro" id="IPR007384">
    <property type="entry name" value="UCP006257"/>
</dbReference>
<comment type="caution">
    <text evidence="2">The sequence shown here is derived from an EMBL/GenBank/DDBJ whole genome shotgun (WGS) entry which is preliminary data.</text>
</comment>
<dbReference type="InterPro" id="IPR023376">
    <property type="entry name" value="YqcC-like_dom"/>
</dbReference>
<accession>A0A8J6IR27</accession>
<reference evidence="2" key="2">
    <citation type="submission" date="2020-08" db="EMBL/GenBank/DDBJ databases">
        <authorList>
            <person name="Lai Q."/>
        </authorList>
    </citation>
    <scope>NUCLEOTIDE SEQUENCE</scope>
    <source>
        <strain evidence="2">S27-2</strain>
    </source>
</reference>
<dbReference type="SUPFAM" id="SSF158452">
    <property type="entry name" value="YqcC-like"/>
    <property type="match status" value="1"/>
</dbReference>
<dbReference type="InterPro" id="IPR036814">
    <property type="entry name" value="YqcC-like_sf"/>
</dbReference>
<evidence type="ECO:0000313" key="2">
    <source>
        <dbReference type="EMBL" id="MBC3764899.1"/>
    </source>
</evidence>
<dbReference type="Pfam" id="PF04287">
    <property type="entry name" value="DUF446"/>
    <property type="match status" value="1"/>
</dbReference>
<organism evidence="2 3">
    <name type="scientific">Neptunicella marina</name>
    <dbReference type="NCBI Taxonomy" id="2125989"/>
    <lineage>
        <taxon>Bacteria</taxon>
        <taxon>Pseudomonadati</taxon>
        <taxon>Pseudomonadota</taxon>
        <taxon>Gammaproteobacteria</taxon>
        <taxon>Alteromonadales</taxon>
        <taxon>Alteromonadaceae</taxon>
        <taxon>Neptunicella</taxon>
    </lineage>
</organism>
<feature type="domain" description="YqcC-like" evidence="1">
    <location>
        <begin position="12"/>
        <end position="103"/>
    </location>
</feature>
<dbReference type="Proteomes" id="UP000601768">
    <property type="component" value="Unassembled WGS sequence"/>
</dbReference>
<dbReference type="PANTHER" id="PTHR39586:SF1">
    <property type="entry name" value="CYTOPLASMIC PROTEIN"/>
    <property type="match status" value="1"/>
</dbReference>
<protein>
    <submittedName>
        <fullName evidence="2">YqcC family protein</fullName>
    </submittedName>
</protein>
<evidence type="ECO:0000313" key="3">
    <source>
        <dbReference type="Proteomes" id="UP000601768"/>
    </source>
</evidence>
<gene>
    <name evidence="2" type="ORF">H8B19_03360</name>
</gene>
<dbReference type="AlphaFoldDB" id="A0A8J6IR27"/>
<evidence type="ECO:0000259" key="1">
    <source>
        <dbReference type="Pfam" id="PF04287"/>
    </source>
</evidence>
<dbReference type="EMBL" id="JACNEP010000002">
    <property type="protein sequence ID" value="MBC3764899.1"/>
    <property type="molecule type" value="Genomic_DNA"/>
</dbReference>
<reference evidence="2" key="1">
    <citation type="journal article" date="2018" name="Int. J. Syst. Evol. Microbiol.">
        <title>Neptunicella marina gen. nov., sp. nov., isolated from surface seawater.</title>
        <authorList>
            <person name="Liu X."/>
            <person name="Lai Q."/>
            <person name="Du Y."/>
            <person name="Zhang X."/>
            <person name="Liu Z."/>
            <person name="Sun F."/>
            <person name="Shao Z."/>
        </authorList>
    </citation>
    <scope>NUCLEOTIDE SEQUENCE</scope>
    <source>
        <strain evidence="2">S27-2</strain>
    </source>
</reference>
<dbReference type="PANTHER" id="PTHR39586">
    <property type="entry name" value="CYTOPLASMIC PROTEIN-RELATED"/>
    <property type="match status" value="1"/>
</dbReference>
<proteinExistence type="predicted"/>
<dbReference type="GO" id="GO:0044010">
    <property type="term" value="P:single-species biofilm formation"/>
    <property type="evidence" value="ECO:0007669"/>
    <property type="project" value="TreeGrafter"/>
</dbReference>